<comment type="caution">
    <text evidence="1">The sequence shown here is derived from an EMBL/GenBank/DDBJ whole genome shotgun (WGS) entry which is preliminary data.</text>
</comment>
<organism evidence="1 2">
    <name type="scientific">Patiriisocius marinistellae</name>
    <dbReference type="NCBI Taxonomy" id="2494560"/>
    <lineage>
        <taxon>Bacteria</taxon>
        <taxon>Pseudomonadati</taxon>
        <taxon>Bacteroidota</taxon>
        <taxon>Flavobacteriia</taxon>
        <taxon>Flavobacteriales</taxon>
        <taxon>Flavobacteriaceae</taxon>
        <taxon>Patiriisocius</taxon>
    </lineage>
</organism>
<accession>A0A5J4FUZ2</accession>
<evidence type="ECO:0000313" key="2">
    <source>
        <dbReference type="Proteomes" id="UP000326994"/>
    </source>
</evidence>
<keyword evidence="2" id="KW-1185">Reference proteome</keyword>
<dbReference type="AlphaFoldDB" id="A0A5J4FUZ2"/>
<dbReference type="Proteomes" id="UP000326994">
    <property type="component" value="Unassembled WGS sequence"/>
</dbReference>
<gene>
    <name evidence="1" type="ORF">ULMS_03600</name>
</gene>
<proteinExistence type="predicted"/>
<dbReference type="OrthoDB" id="1441959at2"/>
<name>A0A5J4FUZ2_9FLAO</name>
<dbReference type="EMBL" id="BKCF01000001">
    <property type="protein sequence ID" value="GEQ84852.1"/>
    <property type="molecule type" value="Genomic_DNA"/>
</dbReference>
<dbReference type="RefSeq" id="WP_151892787.1">
    <property type="nucleotide sequence ID" value="NZ_BKCF01000001.1"/>
</dbReference>
<evidence type="ECO:0000313" key="1">
    <source>
        <dbReference type="EMBL" id="GEQ84852.1"/>
    </source>
</evidence>
<protein>
    <submittedName>
        <fullName evidence="1">Uncharacterized protein</fullName>
    </submittedName>
</protein>
<reference evidence="1 2" key="1">
    <citation type="submission" date="2019-08" db="EMBL/GenBank/DDBJ databases">
        <title>Ulvibacter marinistellae sp. nov., isolated from a starfish, Patiria pectinifera.</title>
        <authorList>
            <person name="Kawano K."/>
            <person name="Ushijima N."/>
            <person name="Kihara M."/>
            <person name="Itoh H."/>
        </authorList>
    </citation>
    <scope>NUCLEOTIDE SEQUENCE [LARGE SCALE GENOMIC DNA]</scope>
    <source>
        <strain evidence="1 2">KK4</strain>
    </source>
</reference>
<sequence>MYRKLTIWITLTLVLLMGYLSISFIVKESRNFSSLNYDWSNAKEVQNFGKVTVDSISDDYLRLVVSEKQHLGPTNTFNISNNNGSFYFRYTYRLVEKNAVIFKGLIWLNVQPENNKEIYVFKEIDLPIISRSQATIITLGDEQIFENEAKYFRKEIKRRKEINFIGTNKDIYGFNYYSNSTISYQELDTLYAQIPKAQILILLLKPSQNLKKELLAFKNFSKKISSDKNFDQAFIITQPIYNNNYIDYKRFNKALCEISEKNKKIKCIDIEALFGKSTLFYRGEVNEISKEGYEKLAATISKLF</sequence>